<dbReference type="RefSeq" id="WP_114067801.1">
    <property type="nucleotide sequence ID" value="NZ_CP030850.1"/>
</dbReference>
<keyword evidence="1" id="KW-0812">Transmembrane</keyword>
<name>A0A344TK50_9BACT</name>
<proteinExistence type="predicted"/>
<accession>A0A344TK50</accession>
<protein>
    <recommendedName>
        <fullName evidence="2">Chemotaxis methyl-accepting receptor HlyB-like 4HB MCP domain-containing protein</fullName>
    </recommendedName>
</protein>
<feature type="transmembrane region" description="Helical" evidence="1">
    <location>
        <begin position="12"/>
        <end position="30"/>
    </location>
</feature>
<organism evidence="3 4">
    <name type="scientific">Runella rosea</name>
    <dbReference type="NCBI Taxonomy" id="2259595"/>
    <lineage>
        <taxon>Bacteria</taxon>
        <taxon>Pseudomonadati</taxon>
        <taxon>Bacteroidota</taxon>
        <taxon>Cytophagia</taxon>
        <taxon>Cytophagales</taxon>
        <taxon>Spirosomataceae</taxon>
        <taxon>Runella</taxon>
    </lineage>
</organism>
<dbReference type="Proteomes" id="UP000251993">
    <property type="component" value="Chromosome"/>
</dbReference>
<evidence type="ECO:0000256" key="1">
    <source>
        <dbReference type="SAM" id="Phobius"/>
    </source>
</evidence>
<dbReference type="EMBL" id="CP030850">
    <property type="protein sequence ID" value="AXE19021.1"/>
    <property type="molecule type" value="Genomic_DNA"/>
</dbReference>
<evidence type="ECO:0000313" key="3">
    <source>
        <dbReference type="EMBL" id="AXE19021.1"/>
    </source>
</evidence>
<gene>
    <name evidence="3" type="ORF">DR864_15315</name>
</gene>
<evidence type="ECO:0000313" key="4">
    <source>
        <dbReference type="Proteomes" id="UP000251993"/>
    </source>
</evidence>
<dbReference type="AlphaFoldDB" id="A0A344TK50"/>
<keyword evidence="1" id="KW-0472">Membrane</keyword>
<reference evidence="3 4" key="1">
    <citation type="submission" date="2018-07" db="EMBL/GenBank/DDBJ databases">
        <title>Genome sequencing of Runella.</title>
        <authorList>
            <person name="Baek M.-G."/>
            <person name="Yi H."/>
        </authorList>
    </citation>
    <scope>NUCLEOTIDE SEQUENCE [LARGE SCALE GENOMIC DNA]</scope>
    <source>
        <strain evidence="3 4">HYN0085</strain>
    </source>
</reference>
<keyword evidence="1" id="KW-1133">Transmembrane helix</keyword>
<dbReference type="InterPro" id="IPR024478">
    <property type="entry name" value="HlyB_4HB_MCP"/>
</dbReference>
<evidence type="ECO:0000259" key="2">
    <source>
        <dbReference type="Pfam" id="PF12729"/>
    </source>
</evidence>
<dbReference type="KEGG" id="run:DR864_15315"/>
<feature type="transmembrane region" description="Helical" evidence="1">
    <location>
        <begin position="191"/>
        <end position="212"/>
    </location>
</feature>
<feature type="domain" description="Chemotaxis methyl-accepting receptor HlyB-like 4HB MCP" evidence="2">
    <location>
        <begin position="9"/>
        <end position="122"/>
    </location>
</feature>
<dbReference type="Pfam" id="PF12729">
    <property type="entry name" value="4HB_MCP_1"/>
    <property type="match status" value="1"/>
</dbReference>
<dbReference type="OrthoDB" id="1438991at2"/>
<sequence>MKWAYSLQQKLKIAVLLTVIFGLLFVKNLLDKQNFTELGEAFSTVYEDRLLAESYIYKFYHHLSDKKIVIDGCVAYEDVNLIKGQLSRHNEAINALIHEFEKTKLTPAEEVIFHKFKSHVAEDLRLEKRYFYQNEGVTDIVNAKKVLNKSFYVMSNDLNLLSNIQISEGEKVANSSRQIVLGSASQNRFELSLLIVLGLVVHVLIFASKSTFPKTPQNPSLN</sequence>
<keyword evidence="4" id="KW-1185">Reference proteome</keyword>